<evidence type="ECO:0000313" key="7">
    <source>
        <dbReference type="Proteomes" id="UP000002640"/>
    </source>
</evidence>
<dbReference type="GeneID" id="20637517"/>
<proteinExistence type="inferred from homology"/>
<sequence>MSTQIIRIATLLLLWAVHVAGNTFDADKVKPIDQPEPVTTSDKAAISGACHPYAVVSSNGYTSSGMKSSSSWSMSGCGGSELGSQVYARSTWHDDVWAIMYAWYFPKGSDKGWDFTHDWKFVIVWIDNPALESPAILGATVSTNKCLMKYVPLEEKYVDGTSVK</sequence>
<dbReference type="SMR" id="G4Z604"/>
<protein>
    <recommendedName>
        <fullName evidence="8">Necrosis inducing-like protein NPP1 type</fullName>
    </recommendedName>
</protein>
<dbReference type="EMBL" id="JH159153">
    <property type="protein sequence ID" value="EGZ20283.1"/>
    <property type="molecule type" value="Genomic_DNA"/>
</dbReference>
<comment type="similarity">
    <text evidence="2">Belongs to the Necrosis inducing protein (NPP1) family.</text>
</comment>
<evidence type="ECO:0008006" key="8">
    <source>
        <dbReference type="Google" id="ProtNLM"/>
    </source>
</evidence>
<dbReference type="PANTHER" id="PTHR33657">
    <property type="entry name" value="DOMAIN PROTEIN, PUTATIVE (AFU_ORTHOLOGUE AFUA_5G00600)-RELATED"/>
    <property type="match status" value="1"/>
</dbReference>
<keyword evidence="5" id="KW-0732">Signal</keyword>
<comment type="subcellular location">
    <subcellularLocation>
        <location evidence="1">Secreted</location>
    </subcellularLocation>
</comment>
<feature type="non-terminal residue" evidence="6">
    <location>
        <position position="164"/>
    </location>
</feature>
<dbReference type="Proteomes" id="UP000002640">
    <property type="component" value="Unassembled WGS sequence"/>
</dbReference>
<evidence type="ECO:0000256" key="3">
    <source>
        <dbReference type="ARBA" id="ARBA00022525"/>
    </source>
</evidence>
<evidence type="ECO:0000256" key="1">
    <source>
        <dbReference type="ARBA" id="ARBA00004613"/>
    </source>
</evidence>
<dbReference type="AlphaFoldDB" id="G4Z604"/>
<feature type="chain" id="PRO_5003471756" description="Necrosis inducing-like protein NPP1 type" evidence="5">
    <location>
        <begin position="22"/>
        <end position="164"/>
    </location>
</feature>
<evidence type="ECO:0000256" key="4">
    <source>
        <dbReference type="ARBA" id="ARBA00023026"/>
    </source>
</evidence>
<dbReference type="KEGG" id="psoj:PHYSODRAFT_245789"/>
<dbReference type="STRING" id="1094619.G4Z604"/>
<feature type="signal peptide" evidence="5">
    <location>
        <begin position="1"/>
        <end position="21"/>
    </location>
</feature>
<dbReference type="InParanoid" id="G4Z604"/>
<name>G4Z604_PHYSP</name>
<evidence type="ECO:0000256" key="2">
    <source>
        <dbReference type="ARBA" id="ARBA00009520"/>
    </source>
</evidence>
<evidence type="ECO:0000313" key="6">
    <source>
        <dbReference type="EMBL" id="EGZ20283.1"/>
    </source>
</evidence>
<evidence type="ECO:0000256" key="5">
    <source>
        <dbReference type="SAM" id="SignalP"/>
    </source>
</evidence>
<dbReference type="PANTHER" id="PTHR33657:SF8">
    <property type="entry name" value="DOMAIN PROTEIN, PUTATIVE (AFU_ORTHOLOGUE AFUA_5G00600)-RELATED"/>
    <property type="match status" value="1"/>
</dbReference>
<dbReference type="Pfam" id="PF05630">
    <property type="entry name" value="NPP1"/>
    <property type="match status" value="1"/>
</dbReference>
<keyword evidence="3" id="KW-0964">Secreted</keyword>
<keyword evidence="4" id="KW-0843">Virulence</keyword>
<accession>G4Z604</accession>
<dbReference type="RefSeq" id="XP_009523000.1">
    <property type="nucleotide sequence ID" value="XM_009524705.1"/>
</dbReference>
<dbReference type="InterPro" id="IPR008701">
    <property type="entry name" value="NPP1"/>
</dbReference>
<reference evidence="6 7" key="1">
    <citation type="journal article" date="2006" name="Science">
        <title>Phytophthora genome sequences uncover evolutionary origins and mechanisms of pathogenesis.</title>
        <authorList>
            <person name="Tyler B.M."/>
            <person name="Tripathy S."/>
            <person name="Zhang X."/>
            <person name="Dehal P."/>
            <person name="Jiang R.H."/>
            <person name="Aerts A."/>
            <person name="Arredondo F.D."/>
            <person name="Baxter L."/>
            <person name="Bensasson D."/>
            <person name="Beynon J.L."/>
            <person name="Chapman J."/>
            <person name="Damasceno C.M."/>
            <person name="Dorrance A.E."/>
            <person name="Dou D."/>
            <person name="Dickerman A.W."/>
            <person name="Dubchak I.L."/>
            <person name="Garbelotto M."/>
            <person name="Gijzen M."/>
            <person name="Gordon S.G."/>
            <person name="Govers F."/>
            <person name="Grunwald N.J."/>
            <person name="Huang W."/>
            <person name="Ivors K.L."/>
            <person name="Jones R.W."/>
            <person name="Kamoun S."/>
            <person name="Krampis K."/>
            <person name="Lamour K.H."/>
            <person name="Lee M.K."/>
            <person name="McDonald W.H."/>
            <person name="Medina M."/>
            <person name="Meijer H.J."/>
            <person name="Nordberg E.K."/>
            <person name="Maclean D.J."/>
            <person name="Ospina-Giraldo M.D."/>
            <person name="Morris P.F."/>
            <person name="Phuntumart V."/>
            <person name="Putnam N.H."/>
            <person name="Rash S."/>
            <person name="Rose J.K."/>
            <person name="Sakihama Y."/>
            <person name="Salamov A.A."/>
            <person name="Savidor A."/>
            <person name="Scheuring C.F."/>
            <person name="Smith B.M."/>
            <person name="Sobral B.W."/>
            <person name="Terry A."/>
            <person name="Torto-Alalibo T.A."/>
            <person name="Win J."/>
            <person name="Xu Z."/>
            <person name="Zhang H."/>
            <person name="Grigoriev I.V."/>
            <person name="Rokhsar D.S."/>
            <person name="Boore J.L."/>
        </authorList>
    </citation>
    <scope>NUCLEOTIDE SEQUENCE [LARGE SCALE GENOMIC DNA]</scope>
    <source>
        <strain evidence="6 7">P6497</strain>
    </source>
</reference>
<organism evidence="6 7">
    <name type="scientific">Phytophthora sojae (strain P6497)</name>
    <name type="common">Soybean stem and root rot agent</name>
    <name type="synonym">Phytophthora megasperma f. sp. glycines</name>
    <dbReference type="NCBI Taxonomy" id="1094619"/>
    <lineage>
        <taxon>Eukaryota</taxon>
        <taxon>Sar</taxon>
        <taxon>Stramenopiles</taxon>
        <taxon>Oomycota</taxon>
        <taxon>Peronosporomycetes</taxon>
        <taxon>Peronosporales</taxon>
        <taxon>Peronosporaceae</taxon>
        <taxon>Phytophthora</taxon>
    </lineage>
</organism>
<dbReference type="GO" id="GO:0005576">
    <property type="term" value="C:extracellular region"/>
    <property type="evidence" value="ECO:0007669"/>
    <property type="project" value="UniProtKB-SubCell"/>
</dbReference>
<gene>
    <name evidence="6" type="ORF">PHYSODRAFT_245789</name>
</gene>
<keyword evidence="7" id="KW-1185">Reference proteome</keyword>